<keyword evidence="2" id="KW-0489">Methyltransferase</keyword>
<evidence type="ECO:0000313" key="2">
    <source>
        <dbReference type="EMBL" id="MDF3874047.1"/>
    </source>
</evidence>
<dbReference type="CDD" id="cd02440">
    <property type="entry name" value="AdoMet_MTases"/>
    <property type="match status" value="1"/>
</dbReference>
<feature type="domain" description="Methyltransferase" evidence="1">
    <location>
        <begin position="376"/>
        <end position="484"/>
    </location>
</feature>
<sequence length="529" mass="59087">MTGNPSSAYEARFAHAQKMHGDGYIEEAIAQYSALTAEQPDDLALKVALGSALLQQGKDGLAEPYLREAWEGAPQDMAANFFWGQLLNRRGDHAAAHDCFLTTVAFEPRHASARRALATLALYRGDLDEAYHWVGSLSAYQPKGDVSAVSSQLEMLLNKRRPGSEYYCGYAQVFSRSSKSAEGPPGERDLLKINPERIEGILSLCGWSKIEPGTLNLSLKFNFEDVALAVAPSFYEAGADVVYPEGYRHIPKARVGYWYYTGFVHYQGRHVPVLFRRAVTPNSADVIEVFAENAVREVLGVSDGASVLCYFASPDAPVKDEQWLTSLLEIYSIFFAQAQQFGRKRELYQGHEGWGMPGQRPTLHRFEKYALDRWLDPQARVLDIGCNIGCFGIEVSKSVGSYVGFDINESLVQIARRLAKYHAADNCEFLASSFEDYRQSNPGKFDLIFSFAVHVWIGKPMNGYVADLKEMLEPGGIVVIESNDLVRNDDEFFINMASFYEQGFFLLHKGVLQDDGVINRGFCVFKLLT</sequence>
<dbReference type="InterPro" id="IPR029063">
    <property type="entry name" value="SAM-dependent_MTases_sf"/>
</dbReference>
<dbReference type="InterPro" id="IPR011990">
    <property type="entry name" value="TPR-like_helical_dom_sf"/>
</dbReference>
<dbReference type="Gene3D" id="3.40.50.150">
    <property type="entry name" value="Vaccinia Virus protein VP39"/>
    <property type="match status" value="1"/>
</dbReference>
<proteinExistence type="predicted"/>
<dbReference type="GO" id="GO:0032259">
    <property type="term" value="P:methylation"/>
    <property type="evidence" value="ECO:0007669"/>
    <property type="project" value="UniProtKB-KW"/>
</dbReference>
<accession>A0AAW6Q031</accession>
<evidence type="ECO:0000313" key="3">
    <source>
        <dbReference type="Proteomes" id="UP001217741"/>
    </source>
</evidence>
<evidence type="ECO:0000259" key="1">
    <source>
        <dbReference type="Pfam" id="PF13847"/>
    </source>
</evidence>
<dbReference type="SUPFAM" id="SSF53335">
    <property type="entry name" value="S-adenosyl-L-methionine-dependent methyltransferases"/>
    <property type="match status" value="1"/>
</dbReference>
<reference evidence="2" key="1">
    <citation type="submission" date="2023-03" db="EMBL/GenBank/DDBJ databases">
        <title>Draft assemblies of triclosan tolerant bacteria isolated from returned activated sludge.</title>
        <authorList>
            <person name="Van Hamelsveld S."/>
        </authorList>
    </citation>
    <scope>NUCLEOTIDE SEQUENCE</scope>
    <source>
        <strain evidence="2">GW210012_S60</strain>
    </source>
</reference>
<dbReference type="Gene3D" id="1.25.40.10">
    <property type="entry name" value="Tetratricopeptide repeat domain"/>
    <property type="match status" value="1"/>
</dbReference>
<organism evidence="2 3">
    <name type="scientific">Pseudomonas putida</name>
    <name type="common">Arthrobacter siderocapsulatus</name>
    <dbReference type="NCBI Taxonomy" id="303"/>
    <lineage>
        <taxon>Bacteria</taxon>
        <taxon>Pseudomonadati</taxon>
        <taxon>Pseudomonadota</taxon>
        <taxon>Gammaproteobacteria</taxon>
        <taxon>Pseudomonadales</taxon>
        <taxon>Pseudomonadaceae</taxon>
        <taxon>Pseudomonas</taxon>
    </lineage>
</organism>
<dbReference type="Pfam" id="PF13847">
    <property type="entry name" value="Methyltransf_31"/>
    <property type="match status" value="1"/>
</dbReference>
<dbReference type="GO" id="GO:0008168">
    <property type="term" value="F:methyltransferase activity"/>
    <property type="evidence" value="ECO:0007669"/>
    <property type="project" value="UniProtKB-KW"/>
</dbReference>
<dbReference type="AlphaFoldDB" id="A0AAW6Q031"/>
<dbReference type="RefSeq" id="WP_236198231.1">
    <property type="nucleotide sequence ID" value="NZ_BQII01000069.1"/>
</dbReference>
<dbReference type="Proteomes" id="UP001217741">
    <property type="component" value="Unassembled WGS sequence"/>
</dbReference>
<dbReference type="Pfam" id="PF13432">
    <property type="entry name" value="TPR_16"/>
    <property type="match status" value="2"/>
</dbReference>
<dbReference type="PANTHER" id="PTHR43861">
    <property type="entry name" value="TRANS-ACONITATE 2-METHYLTRANSFERASE-RELATED"/>
    <property type="match status" value="1"/>
</dbReference>
<dbReference type="SUPFAM" id="SSF48452">
    <property type="entry name" value="TPR-like"/>
    <property type="match status" value="1"/>
</dbReference>
<gene>
    <name evidence="2" type="ORF">P3W50_26800</name>
</gene>
<dbReference type="InterPro" id="IPR025714">
    <property type="entry name" value="Methyltranfer_dom"/>
</dbReference>
<protein>
    <submittedName>
        <fullName evidence="2">Methyltransferase domain-containing protein</fullName>
    </submittedName>
</protein>
<keyword evidence="2" id="KW-0808">Transferase</keyword>
<name>A0AAW6Q031_PSEPU</name>
<dbReference type="EMBL" id="JARJLO010000395">
    <property type="protein sequence ID" value="MDF3874047.1"/>
    <property type="molecule type" value="Genomic_DNA"/>
</dbReference>
<comment type="caution">
    <text evidence="2">The sequence shown here is derived from an EMBL/GenBank/DDBJ whole genome shotgun (WGS) entry which is preliminary data.</text>
</comment>